<dbReference type="InterPro" id="IPR017871">
    <property type="entry name" value="ABC_transporter-like_CS"/>
</dbReference>
<dbReference type="InterPro" id="IPR003439">
    <property type="entry name" value="ABC_transporter-like_ATP-bd"/>
</dbReference>
<dbReference type="Pfam" id="PF00005">
    <property type="entry name" value="ABC_tran"/>
    <property type="match status" value="1"/>
</dbReference>
<dbReference type="Pfam" id="PF00664">
    <property type="entry name" value="ABC_membrane"/>
    <property type="match status" value="1"/>
</dbReference>
<dbReference type="RefSeq" id="WP_181266918.1">
    <property type="nucleotide sequence ID" value="NZ_BAAAGB010000001.1"/>
</dbReference>
<dbReference type="Gene3D" id="3.40.50.300">
    <property type="entry name" value="P-loop containing nucleotide triphosphate hydrolases"/>
    <property type="match status" value="1"/>
</dbReference>
<feature type="transmembrane region" description="Helical" evidence="9">
    <location>
        <begin position="254"/>
        <end position="278"/>
    </location>
</feature>
<keyword evidence="8 9" id="KW-0472">Membrane</keyword>
<evidence type="ECO:0000256" key="5">
    <source>
        <dbReference type="ARBA" id="ARBA00022741"/>
    </source>
</evidence>
<dbReference type="InterPro" id="IPR011527">
    <property type="entry name" value="ABC1_TM_dom"/>
</dbReference>
<dbReference type="PANTHER" id="PTHR24221">
    <property type="entry name" value="ATP-BINDING CASSETTE SUB-FAMILY B"/>
    <property type="match status" value="1"/>
</dbReference>
<keyword evidence="7 9" id="KW-1133">Transmembrane helix</keyword>
<feature type="domain" description="ABC transmembrane type-1" evidence="11">
    <location>
        <begin position="20"/>
        <end position="314"/>
    </location>
</feature>
<dbReference type="AlphaFoldDB" id="A0A7V8RCI7"/>
<feature type="transmembrane region" description="Helical" evidence="9">
    <location>
        <begin position="72"/>
        <end position="90"/>
    </location>
</feature>
<dbReference type="EMBL" id="VDES01000002">
    <property type="protein sequence ID" value="MBA1373908.1"/>
    <property type="molecule type" value="Genomic_DNA"/>
</dbReference>
<name>A0A7V8RCI7_9SPHN</name>
<keyword evidence="2" id="KW-0813">Transport</keyword>
<accession>A0A7V8RCI7</accession>
<comment type="subcellular location">
    <subcellularLocation>
        <location evidence="1">Cell membrane</location>
        <topology evidence="1">Multi-pass membrane protein</topology>
    </subcellularLocation>
</comment>
<gene>
    <name evidence="12" type="ORF">FG486_06120</name>
</gene>
<dbReference type="InterPro" id="IPR039421">
    <property type="entry name" value="Type_1_exporter"/>
</dbReference>
<dbReference type="SMART" id="SM00382">
    <property type="entry name" value="AAA"/>
    <property type="match status" value="1"/>
</dbReference>
<dbReference type="GO" id="GO:0034040">
    <property type="term" value="F:ATPase-coupled lipid transmembrane transporter activity"/>
    <property type="evidence" value="ECO:0007669"/>
    <property type="project" value="TreeGrafter"/>
</dbReference>
<dbReference type="FunFam" id="3.40.50.300:FF:000299">
    <property type="entry name" value="ABC transporter ATP-binding protein/permease"/>
    <property type="match status" value="1"/>
</dbReference>
<keyword evidence="5" id="KW-0547">Nucleotide-binding</keyword>
<evidence type="ECO:0000313" key="12">
    <source>
        <dbReference type="EMBL" id="MBA1373908.1"/>
    </source>
</evidence>
<evidence type="ECO:0000256" key="3">
    <source>
        <dbReference type="ARBA" id="ARBA00022475"/>
    </source>
</evidence>
<dbReference type="SUPFAM" id="SSF52540">
    <property type="entry name" value="P-loop containing nucleoside triphosphate hydrolases"/>
    <property type="match status" value="1"/>
</dbReference>
<organism evidence="12 13">
    <name type="scientific">Sphingomonas ursincola</name>
    <dbReference type="NCBI Taxonomy" id="56361"/>
    <lineage>
        <taxon>Bacteria</taxon>
        <taxon>Pseudomonadati</taxon>
        <taxon>Pseudomonadota</taxon>
        <taxon>Alphaproteobacteria</taxon>
        <taxon>Sphingomonadales</taxon>
        <taxon>Sphingomonadaceae</taxon>
        <taxon>Sphingomonas</taxon>
    </lineage>
</organism>
<dbReference type="InterPro" id="IPR036640">
    <property type="entry name" value="ABC1_TM_sf"/>
</dbReference>
<feature type="domain" description="ABC transporter" evidence="10">
    <location>
        <begin position="350"/>
        <end position="585"/>
    </location>
</feature>
<evidence type="ECO:0000256" key="1">
    <source>
        <dbReference type="ARBA" id="ARBA00004651"/>
    </source>
</evidence>
<keyword evidence="6 12" id="KW-0067">ATP-binding</keyword>
<dbReference type="PROSITE" id="PS00211">
    <property type="entry name" value="ABC_TRANSPORTER_1"/>
    <property type="match status" value="1"/>
</dbReference>
<dbReference type="Proteomes" id="UP000589292">
    <property type="component" value="Unassembled WGS sequence"/>
</dbReference>
<feature type="transmembrane region" description="Helical" evidence="9">
    <location>
        <begin position="143"/>
        <end position="166"/>
    </location>
</feature>
<sequence length="591" mass="64750">MGSFKSFYRFLWQATDGQILLGTLLTLAAGLTEGLSLVLLIPILAMSGADGSVALDGVPVIGRFMSDFRPSLSVLIALLLLVVIVQAWLLRQKNLYNSRIMQVAVDRARLSLFKSLGMAKWEAHSITRMSDLNSVLISDIDRIMAAASSLQVLIQACLLLLIYSGLALLVSWQMTIFALVSGGLLFVMLYPIRKKSASYGKDLSYIFQDRSSVILEFLTGMRVAKSYSAEEEYVGRFKQHLADSRSRMMTYIKVTSNGTFAFQVGSAVIGVAFVWMAISVLRLDIINIAFLILIFLRLVPRFLVLQQYSEQFLSCLSAYDKFRDTIEFFSAEAEVSATTPAVPPTLGKGIRLVDVAKSYPGSGKPSLHVDDVFLRAGAITALVGPSGSGKSTMADLLLGLTRPSHGTIAIDDIALDDKNRRAWRNRVAFVQQDPFLFHDTIEANLRLANPEAREGQIWHALELANIAQLVEALPDGIQTVVGDRGIRFSGGERQRLVLARALIRQPDLLILDEATSALDWENEAIIVRTIEKLRGLMTIVTIAHRPSMVSLADDVIAFSEGKVVEAGPFASLASRSDSYLASILGPNSVSI</sequence>
<dbReference type="PROSITE" id="PS50929">
    <property type="entry name" value="ABC_TM1F"/>
    <property type="match status" value="1"/>
</dbReference>
<evidence type="ECO:0000259" key="10">
    <source>
        <dbReference type="PROSITE" id="PS50893"/>
    </source>
</evidence>
<dbReference type="InterPro" id="IPR027417">
    <property type="entry name" value="P-loop_NTPase"/>
</dbReference>
<protein>
    <submittedName>
        <fullName evidence="12">ABC transporter ATP-binding protein</fullName>
    </submittedName>
</protein>
<dbReference type="InterPro" id="IPR003593">
    <property type="entry name" value="AAA+_ATPase"/>
</dbReference>
<keyword evidence="4 9" id="KW-0812">Transmembrane</keyword>
<dbReference type="SUPFAM" id="SSF90123">
    <property type="entry name" value="ABC transporter transmembrane region"/>
    <property type="match status" value="1"/>
</dbReference>
<evidence type="ECO:0000256" key="6">
    <source>
        <dbReference type="ARBA" id="ARBA00022840"/>
    </source>
</evidence>
<dbReference type="GO" id="GO:0005886">
    <property type="term" value="C:plasma membrane"/>
    <property type="evidence" value="ECO:0007669"/>
    <property type="project" value="UniProtKB-SubCell"/>
</dbReference>
<dbReference type="GO" id="GO:0005524">
    <property type="term" value="F:ATP binding"/>
    <property type="evidence" value="ECO:0007669"/>
    <property type="project" value="UniProtKB-KW"/>
</dbReference>
<feature type="transmembrane region" description="Helical" evidence="9">
    <location>
        <begin position="20"/>
        <end position="45"/>
    </location>
</feature>
<evidence type="ECO:0000313" key="13">
    <source>
        <dbReference type="Proteomes" id="UP000589292"/>
    </source>
</evidence>
<feature type="transmembrane region" description="Helical" evidence="9">
    <location>
        <begin position="172"/>
        <end position="192"/>
    </location>
</feature>
<evidence type="ECO:0000256" key="4">
    <source>
        <dbReference type="ARBA" id="ARBA00022692"/>
    </source>
</evidence>
<dbReference type="GO" id="GO:0016887">
    <property type="term" value="F:ATP hydrolysis activity"/>
    <property type="evidence" value="ECO:0007669"/>
    <property type="project" value="InterPro"/>
</dbReference>
<evidence type="ECO:0000256" key="8">
    <source>
        <dbReference type="ARBA" id="ARBA00023136"/>
    </source>
</evidence>
<evidence type="ECO:0000256" key="2">
    <source>
        <dbReference type="ARBA" id="ARBA00022448"/>
    </source>
</evidence>
<proteinExistence type="predicted"/>
<keyword evidence="3" id="KW-1003">Cell membrane</keyword>
<dbReference type="PANTHER" id="PTHR24221:SF654">
    <property type="entry name" value="ATP-BINDING CASSETTE SUB-FAMILY B MEMBER 6"/>
    <property type="match status" value="1"/>
</dbReference>
<evidence type="ECO:0000256" key="7">
    <source>
        <dbReference type="ARBA" id="ARBA00022989"/>
    </source>
</evidence>
<dbReference type="GO" id="GO:0140359">
    <property type="term" value="F:ABC-type transporter activity"/>
    <property type="evidence" value="ECO:0007669"/>
    <property type="project" value="InterPro"/>
</dbReference>
<evidence type="ECO:0000259" key="11">
    <source>
        <dbReference type="PROSITE" id="PS50929"/>
    </source>
</evidence>
<keyword evidence="13" id="KW-1185">Reference proteome</keyword>
<reference evidence="12 13" key="1">
    <citation type="journal article" date="1994" name="Int. J. Syst. Bacteriol.">
        <title>Phylogenetic positions of novel aerobic, bacteriochlorophyll a-containing bacteria and description of Roseococcus thiosulfatophilus gen. nov., sp. nov., Erythromicrobium ramosum gen. nov., sp. nov., and Erythrobacter litoralis sp. nov.</title>
        <authorList>
            <person name="Yurkov V."/>
            <person name="Stackebrandt E."/>
            <person name="Holmes A."/>
            <person name="Fuerst J.A."/>
            <person name="Hugenholtz P."/>
            <person name="Golecki J."/>
            <person name="Gad'on N."/>
            <person name="Gorlenko V.M."/>
            <person name="Kompantseva E.I."/>
            <person name="Drews G."/>
        </authorList>
    </citation>
    <scope>NUCLEOTIDE SEQUENCE [LARGE SCALE GENOMIC DNA]</scope>
    <source>
        <strain evidence="12 13">KR-99</strain>
    </source>
</reference>
<dbReference type="PROSITE" id="PS50893">
    <property type="entry name" value="ABC_TRANSPORTER_2"/>
    <property type="match status" value="1"/>
</dbReference>
<feature type="transmembrane region" description="Helical" evidence="9">
    <location>
        <begin position="284"/>
        <end position="304"/>
    </location>
</feature>
<evidence type="ECO:0000256" key="9">
    <source>
        <dbReference type="SAM" id="Phobius"/>
    </source>
</evidence>
<comment type="caution">
    <text evidence="12">The sequence shown here is derived from an EMBL/GenBank/DDBJ whole genome shotgun (WGS) entry which is preliminary data.</text>
</comment>
<dbReference type="Gene3D" id="1.20.1560.10">
    <property type="entry name" value="ABC transporter type 1, transmembrane domain"/>
    <property type="match status" value="1"/>
</dbReference>